<dbReference type="Proteomes" id="UP000586042">
    <property type="component" value="Unassembled WGS sequence"/>
</dbReference>
<keyword evidence="3" id="KW-1185">Reference proteome</keyword>
<evidence type="ECO:0000313" key="2">
    <source>
        <dbReference type="EMBL" id="NUW29918.1"/>
    </source>
</evidence>
<organism evidence="2 3">
    <name type="scientific">Nonomuraea montanisoli</name>
    <dbReference type="NCBI Taxonomy" id="2741721"/>
    <lineage>
        <taxon>Bacteria</taxon>
        <taxon>Bacillati</taxon>
        <taxon>Actinomycetota</taxon>
        <taxon>Actinomycetes</taxon>
        <taxon>Streptosporangiales</taxon>
        <taxon>Streptosporangiaceae</taxon>
        <taxon>Nonomuraea</taxon>
    </lineage>
</organism>
<gene>
    <name evidence="2" type="ORF">HTZ77_00505</name>
</gene>
<sequence length="77" mass="7665">MITVAYSLVTYQVAGLAPDACDHCVSGIKAELIRLPGVVGVDVTPSAAKVSVLTDGPVEAEAIRAALEAAGCPGVEG</sequence>
<proteinExistence type="predicted"/>
<evidence type="ECO:0000313" key="3">
    <source>
        <dbReference type="Proteomes" id="UP000586042"/>
    </source>
</evidence>
<feature type="domain" description="HMA" evidence="1">
    <location>
        <begin position="7"/>
        <end position="75"/>
    </location>
</feature>
<dbReference type="Pfam" id="PF00403">
    <property type="entry name" value="HMA"/>
    <property type="match status" value="1"/>
</dbReference>
<dbReference type="EMBL" id="JABWGN010000001">
    <property type="protein sequence ID" value="NUW29918.1"/>
    <property type="molecule type" value="Genomic_DNA"/>
</dbReference>
<protein>
    <submittedName>
        <fullName evidence="2">Heavy-metal-associated domain-containing protein</fullName>
    </submittedName>
</protein>
<dbReference type="CDD" id="cd00371">
    <property type="entry name" value="HMA"/>
    <property type="match status" value="1"/>
</dbReference>
<dbReference type="Gene3D" id="3.30.70.100">
    <property type="match status" value="1"/>
</dbReference>
<dbReference type="InterPro" id="IPR036163">
    <property type="entry name" value="HMA_dom_sf"/>
</dbReference>
<dbReference type="GO" id="GO:0046872">
    <property type="term" value="F:metal ion binding"/>
    <property type="evidence" value="ECO:0007669"/>
    <property type="project" value="InterPro"/>
</dbReference>
<dbReference type="PROSITE" id="PS50846">
    <property type="entry name" value="HMA_2"/>
    <property type="match status" value="1"/>
</dbReference>
<dbReference type="SUPFAM" id="SSF55008">
    <property type="entry name" value="HMA, heavy metal-associated domain"/>
    <property type="match status" value="1"/>
</dbReference>
<name>A0A7Y6I2G7_9ACTN</name>
<dbReference type="InterPro" id="IPR006121">
    <property type="entry name" value="HMA_dom"/>
</dbReference>
<dbReference type="RefSeq" id="WP_175587413.1">
    <property type="nucleotide sequence ID" value="NZ_JABWGN010000001.1"/>
</dbReference>
<dbReference type="AlphaFoldDB" id="A0A7Y6I2G7"/>
<comment type="caution">
    <text evidence="2">The sequence shown here is derived from an EMBL/GenBank/DDBJ whole genome shotgun (WGS) entry which is preliminary data.</text>
</comment>
<accession>A0A7Y6I2G7</accession>
<reference evidence="2 3" key="1">
    <citation type="submission" date="2020-06" db="EMBL/GenBank/DDBJ databases">
        <title>Nonomuraea sp. SMC257, a novel actinomycete isolated from soil.</title>
        <authorList>
            <person name="Chanama M."/>
        </authorList>
    </citation>
    <scope>NUCLEOTIDE SEQUENCE [LARGE SCALE GENOMIC DNA]</scope>
    <source>
        <strain evidence="2 3">SMC257</strain>
    </source>
</reference>
<evidence type="ECO:0000259" key="1">
    <source>
        <dbReference type="PROSITE" id="PS50846"/>
    </source>
</evidence>